<name>A0A067KRE8_JATCU</name>
<dbReference type="Proteomes" id="UP000027138">
    <property type="component" value="Unassembled WGS sequence"/>
</dbReference>
<evidence type="ECO:0000313" key="1">
    <source>
        <dbReference type="EMBL" id="KDP38766.1"/>
    </source>
</evidence>
<gene>
    <name evidence="1" type="ORF">JCGZ_04119</name>
</gene>
<dbReference type="AlphaFoldDB" id="A0A067KRE8"/>
<evidence type="ECO:0000313" key="2">
    <source>
        <dbReference type="Proteomes" id="UP000027138"/>
    </source>
</evidence>
<dbReference type="OrthoDB" id="847698at2759"/>
<organism evidence="1 2">
    <name type="scientific">Jatropha curcas</name>
    <name type="common">Barbados nut</name>
    <dbReference type="NCBI Taxonomy" id="180498"/>
    <lineage>
        <taxon>Eukaryota</taxon>
        <taxon>Viridiplantae</taxon>
        <taxon>Streptophyta</taxon>
        <taxon>Embryophyta</taxon>
        <taxon>Tracheophyta</taxon>
        <taxon>Spermatophyta</taxon>
        <taxon>Magnoliopsida</taxon>
        <taxon>eudicotyledons</taxon>
        <taxon>Gunneridae</taxon>
        <taxon>Pentapetalae</taxon>
        <taxon>rosids</taxon>
        <taxon>fabids</taxon>
        <taxon>Malpighiales</taxon>
        <taxon>Euphorbiaceae</taxon>
        <taxon>Crotonoideae</taxon>
        <taxon>Jatropheae</taxon>
        <taxon>Jatropha</taxon>
    </lineage>
</organism>
<sequence length="76" mass="8982">MNRGNLKTKKSNRLVARKKVKLVSLSRRRNVCTLRRMIPGCEEVDEETLFQKSIDHIVRLKLQIGILRSLLKFYEI</sequence>
<dbReference type="EMBL" id="KK914358">
    <property type="protein sequence ID" value="KDP38766.1"/>
    <property type="molecule type" value="Genomic_DNA"/>
</dbReference>
<proteinExistence type="predicted"/>
<reference evidence="1 2" key="1">
    <citation type="journal article" date="2014" name="PLoS ONE">
        <title>Global Analysis of Gene Expression Profiles in Physic Nut (Jatropha curcas L.) Seedlings Exposed to Salt Stress.</title>
        <authorList>
            <person name="Zhang L."/>
            <person name="Zhang C."/>
            <person name="Wu P."/>
            <person name="Chen Y."/>
            <person name="Li M."/>
            <person name="Jiang H."/>
            <person name="Wu G."/>
        </authorList>
    </citation>
    <scope>NUCLEOTIDE SEQUENCE [LARGE SCALE GENOMIC DNA]</scope>
    <source>
        <strain evidence="2">cv. GZQX0401</strain>
        <tissue evidence="1">Young leaves</tissue>
    </source>
</reference>
<keyword evidence="2" id="KW-1185">Reference proteome</keyword>
<accession>A0A067KRE8</accession>
<protein>
    <submittedName>
        <fullName evidence="1">Uncharacterized protein</fullName>
    </submittedName>
</protein>